<dbReference type="PANTHER" id="PTHR35850:SF1">
    <property type="entry name" value="TYPE VI SECRETION SYSTEM SHEATH PROTEIN TSSB1"/>
    <property type="match status" value="1"/>
</dbReference>
<sequence length="1213" mass="128876">MADSQKFIARNRAPRVQIEYDVELYGSEKSVQLPFVMGVMSDLSGKSEVPQPSVADRKFLEIDVDNFDDRMRAMKPRAAFAVPNTLTGEGNLQVNLTFEKMDDFTPGAIAAKVPALATLLKARTQLANLATYMDGKVGAEALIERVLADPVLLRALAGQTAPDATADALATLREAGASLTADTPAADDTDATLAELARTAPSDELERDDGQDILDGLRARPQRDAPIQEDSERALDALRAAAPAEKGNPDDLGTVLDSLAGSTPPPEAEEDQSTAVFDTLRQQAEASEPGDQSDDVLASLAASSEPTDEAADEPDDILGRVERTEDAAHTDDSQDVLADLSRATPDDPVPDRSDDVLAELGAAREPAESGTDEHQSALDDLLAVPESQPASDEASAADAVLDGLSASEAAQDTGASDNENATGVLDDLARDAPAETSSDDLDDLLGDPTDETGSGHGNDPAEDTQSDLDDLLREVSAETSINSEETVSTNATDAPDDLDNLLGDLESVAQEEAEVAAEAEESSDIDDLLADLGFDSGDDDVVPTEGAAGEDPPLPLDDGIDDLLSDTSPEQPDGKAIAGSSGEASAEGNDPLDDLLTDLAGTDAEAPAVAVAPEAVDDNLDTLLTDGEQSTTLDEDIVEVALSGDPFGELGAPRPDAEKLNRSRFRIAILGDFTGRASRGLLEVGDALATRPAISFDIDELDDVIEGFATTLTLQLGPDGPMVTVPLDEIDDLHPDELFEKVDAFAELQGLKARLANASTSAKAMEQLRAWGQTHGAPIRLPKGAAHGSAMRADLRLSDFQRLIGDTSPRPTANEGLDDLLARIVGPHISDVPDDRVAAAVDDAATHLMRLILHHPDFQAIEAQWRGLDMLARRIETDDKLEIVLYDVSADEIAADLAQADDLSETGLFRMLTDEPLDEELGRGGYSALFGLYQFEETPPHAEVLARVARLAAHIDAPFISAISPAFLETPKEDRHQLVARSWDRLRDMPEAGHLGLCSPRFMLRRPYGAKSDPISAFNFEEFTNKEGLRGLLWGNPALIAAVLMAQSYTQNGPSLQLGKVLQIGDMPYHFVTDGYGDQVALPCTERNITLSKSEIAIKRGIMPLLSIKGRDEIRLGSYRALSGEELLGPWTGHPPPPPTPPRQPEPAAAPAPSEESSEDMDLDDLLGNPASDEGAVDTDLDDLLASFGDDADDGGDDETDMDAELQALLEDL</sequence>
<feature type="domain" description="TssC1 N-terminal" evidence="2">
    <location>
        <begin position="836"/>
        <end position="1118"/>
    </location>
</feature>
<feature type="compositionally biased region" description="Low complexity" evidence="1">
    <location>
        <begin position="578"/>
        <end position="588"/>
    </location>
</feature>
<feature type="region of interest" description="Disordered" evidence="1">
    <location>
        <begin position="1127"/>
        <end position="1202"/>
    </location>
</feature>
<gene>
    <name evidence="3" type="primary">tssB</name>
    <name evidence="3" type="ORF">FPZ52_14585</name>
</gene>
<dbReference type="AlphaFoldDB" id="A0A5B8IYY4"/>
<feature type="compositionally biased region" description="Acidic residues" evidence="1">
    <location>
        <begin position="306"/>
        <end position="316"/>
    </location>
</feature>
<dbReference type="Pfam" id="PF05943">
    <property type="entry name" value="VipB"/>
    <property type="match status" value="1"/>
</dbReference>
<name>A0A5B8IYY4_9RHOB</name>
<feature type="region of interest" description="Disordered" evidence="1">
    <location>
        <begin position="241"/>
        <end position="595"/>
    </location>
</feature>
<keyword evidence="4" id="KW-1185">Reference proteome</keyword>
<feature type="compositionally biased region" description="Acidic residues" evidence="1">
    <location>
        <begin position="460"/>
        <end position="469"/>
    </location>
</feature>
<feature type="compositionally biased region" description="Acidic residues" evidence="1">
    <location>
        <begin position="509"/>
        <end position="529"/>
    </location>
</feature>
<dbReference type="Proteomes" id="UP000318483">
    <property type="component" value="Plasmid unnamed2"/>
</dbReference>
<geneLocation type="plasmid" evidence="3 4">
    <name>unnamed2</name>
</geneLocation>
<feature type="compositionally biased region" description="Acidic residues" evidence="1">
    <location>
        <begin position="437"/>
        <end position="450"/>
    </location>
</feature>
<feature type="compositionally biased region" description="Acidic residues" evidence="1">
    <location>
        <begin position="1156"/>
        <end position="1165"/>
    </location>
</feature>
<feature type="compositionally biased region" description="Basic and acidic residues" evidence="1">
    <location>
        <begin position="317"/>
        <end position="332"/>
    </location>
</feature>
<dbReference type="KEGG" id="lit:FPZ52_14585"/>
<evidence type="ECO:0000259" key="2">
    <source>
        <dbReference type="Pfam" id="PF05943"/>
    </source>
</evidence>
<feature type="compositionally biased region" description="Pro residues" evidence="1">
    <location>
        <begin position="1133"/>
        <end position="1150"/>
    </location>
</feature>
<feature type="compositionally biased region" description="Polar residues" evidence="1">
    <location>
        <begin position="477"/>
        <end position="492"/>
    </location>
</feature>
<feature type="compositionally biased region" description="Basic and acidic residues" evidence="1">
    <location>
        <begin position="365"/>
        <end position="377"/>
    </location>
</feature>
<organism evidence="3 4">
    <name type="scientific">Qingshengfaniella alkalisoli</name>
    <dbReference type="NCBI Taxonomy" id="2599296"/>
    <lineage>
        <taxon>Bacteria</taxon>
        <taxon>Pseudomonadati</taxon>
        <taxon>Pseudomonadota</taxon>
        <taxon>Alphaproteobacteria</taxon>
        <taxon>Rhodobacterales</taxon>
        <taxon>Paracoccaceae</taxon>
        <taxon>Qingshengfaniella</taxon>
    </lineage>
</organism>
<dbReference type="PANTHER" id="PTHR35850">
    <property type="entry name" value="CYTOPLASMIC PROTEIN-RELATED"/>
    <property type="match status" value="1"/>
</dbReference>
<dbReference type="OrthoDB" id="9789942at2"/>
<protein>
    <submittedName>
        <fullName evidence="3">Type VI secretion system contractile sheath small subunit</fullName>
    </submittedName>
</protein>
<dbReference type="NCBIfam" id="TIGR03358">
    <property type="entry name" value="VI_chp_5"/>
    <property type="match status" value="1"/>
</dbReference>
<proteinExistence type="predicted"/>
<feature type="compositionally biased region" description="Acidic residues" evidence="1">
    <location>
        <begin position="1190"/>
        <end position="1202"/>
    </location>
</feature>
<dbReference type="EMBL" id="CP042263">
    <property type="protein sequence ID" value="QDY70924.1"/>
    <property type="molecule type" value="Genomic_DNA"/>
</dbReference>
<reference evidence="3 4" key="1">
    <citation type="submission" date="2019-07" db="EMBL/GenBank/DDBJ databases">
        <title>Litoreibacter alkalisoli sp. nov., isolated from saline-alkaline soil.</title>
        <authorList>
            <person name="Wang S."/>
            <person name="Xu L."/>
            <person name="Xing Y.-T."/>
            <person name="Sun J.-Q."/>
        </authorList>
    </citation>
    <scope>NUCLEOTIDE SEQUENCE [LARGE SCALE GENOMIC DNA]</scope>
    <source>
        <strain evidence="3 4">LN3S51</strain>
        <plasmid evidence="3 4">unnamed2</plasmid>
    </source>
</reference>
<evidence type="ECO:0000313" key="4">
    <source>
        <dbReference type="Proteomes" id="UP000318483"/>
    </source>
</evidence>
<evidence type="ECO:0000256" key="1">
    <source>
        <dbReference type="SAM" id="MobiDB-lite"/>
    </source>
</evidence>
<keyword evidence="3" id="KW-0614">Plasmid</keyword>
<dbReference type="Pfam" id="PF05591">
    <property type="entry name" value="T6SS_VipA"/>
    <property type="match status" value="2"/>
</dbReference>
<dbReference type="InterPro" id="IPR044031">
    <property type="entry name" value="TssC1_N"/>
</dbReference>
<feature type="compositionally biased region" description="Polar residues" evidence="1">
    <location>
        <begin position="273"/>
        <end position="285"/>
    </location>
</feature>
<evidence type="ECO:0000313" key="3">
    <source>
        <dbReference type="EMBL" id="QDY70924.1"/>
    </source>
</evidence>
<feature type="compositionally biased region" description="Polar residues" evidence="1">
    <location>
        <begin position="408"/>
        <end position="421"/>
    </location>
</feature>
<dbReference type="InterPro" id="IPR008312">
    <property type="entry name" value="T6SS_TssB1"/>
</dbReference>
<accession>A0A5B8IYY4</accession>